<evidence type="ECO:0000256" key="3">
    <source>
        <dbReference type="ARBA" id="ARBA00022989"/>
    </source>
</evidence>
<dbReference type="GO" id="GO:0046943">
    <property type="term" value="F:carboxylic acid transmembrane transporter activity"/>
    <property type="evidence" value="ECO:0007669"/>
    <property type="project" value="TreeGrafter"/>
</dbReference>
<feature type="transmembrane region" description="Helical" evidence="6">
    <location>
        <begin position="91"/>
        <end position="108"/>
    </location>
</feature>
<feature type="transmembrane region" description="Helical" evidence="6">
    <location>
        <begin position="401"/>
        <end position="423"/>
    </location>
</feature>
<protein>
    <submittedName>
        <fullName evidence="8">Putative MFS family arabinose efflux permease</fullName>
    </submittedName>
</protein>
<evidence type="ECO:0000256" key="2">
    <source>
        <dbReference type="ARBA" id="ARBA00022692"/>
    </source>
</evidence>
<reference evidence="8 9" key="1">
    <citation type="submission" date="2018-06" db="EMBL/GenBank/DDBJ databases">
        <title>Genomic Encyclopedia of Archaeal and Bacterial Type Strains, Phase II (KMG-II): from individual species to whole genera.</title>
        <authorList>
            <person name="Goeker M."/>
        </authorList>
    </citation>
    <scope>NUCLEOTIDE SEQUENCE [LARGE SCALE GENOMIC DNA]</scope>
    <source>
        <strain evidence="8 9">CFPB 3232</strain>
    </source>
</reference>
<keyword evidence="2 6" id="KW-0812">Transmembrane</keyword>
<dbReference type="EMBL" id="QLTA01000111">
    <property type="protein sequence ID" value="RAR70722.1"/>
    <property type="molecule type" value="Genomic_DNA"/>
</dbReference>
<feature type="domain" description="Major facilitator superfamily (MFS) profile" evidence="7">
    <location>
        <begin position="23"/>
        <end position="461"/>
    </location>
</feature>
<feature type="transmembrane region" description="Helical" evidence="6">
    <location>
        <begin position="344"/>
        <end position="364"/>
    </location>
</feature>
<feature type="transmembrane region" description="Helical" evidence="6">
    <location>
        <begin position="21"/>
        <end position="41"/>
    </location>
</feature>
<dbReference type="Proteomes" id="UP000248856">
    <property type="component" value="Unassembled WGS sequence"/>
</dbReference>
<keyword evidence="9" id="KW-1185">Reference proteome</keyword>
<dbReference type="SUPFAM" id="SSF103473">
    <property type="entry name" value="MFS general substrate transporter"/>
    <property type="match status" value="1"/>
</dbReference>
<proteinExistence type="predicted"/>
<feature type="transmembrane region" description="Helical" evidence="6">
    <location>
        <begin position="310"/>
        <end position="332"/>
    </location>
</feature>
<feature type="transmembrane region" description="Helical" evidence="6">
    <location>
        <begin position="183"/>
        <end position="200"/>
    </location>
</feature>
<dbReference type="InterPro" id="IPR036259">
    <property type="entry name" value="MFS_trans_sf"/>
</dbReference>
<dbReference type="OrthoDB" id="3252866at2"/>
<feature type="transmembrane region" description="Helical" evidence="6">
    <location>
        <begin position="435"/>
        <end position="457"/>
    </location>
</feature>
<dbReference type="GO" id="GO:0005886">
    <property type="term" value="C:plasma membrane"/>
    <property type="evidence" value="ECO:0007669"/>
    <property type="project" value="TreeGrafter"/>
</dbReference>
<gene>
    <name evidence="8" type="ORF">AX018_11113</name>
</gene>
<organism evidence="8 9">
    <name type="scientific">Paracidovorax anthurii</name>
    <dbReference type="NCBI Taxonomy" id="78229"/>
    <lineage>
        <taxon>Bacteria</taxon>
        <taxon>Pseudomonadati</taxon>
        <taxon>Pseudomonadota</taxon>
        <taxon>Betaproteobacteria</taxon>
        <taxon>Burkholderiales</taxon>
        <taxon>Comamonadaceae</taxon>
        <taxon>Paracidovorax</taxon>
    </lineage>
</organism>
<feature type="transmembrane region" description="Helical" evidence="6">
    <location>
        <begin position="275"/>
        <end position="298"/>
    </location>
</feature>
<dbReference type="PANTHER" id="PTHR23508:SF10">
    <property type="entry name" value="CARBOXYLIC ACID TRANSPORTER PROTEIN HOMOLOG"/>
    <property type="match status" value="1"/>
</dbReference>
<dbReference type="InterPro" id="IPR020846">
    <property type="entry name" value="MFS_dom"/>
</dbReference>
<feature type="transmembrane region" description="Helical" evidence="6">
    <location>
        <begin position="370"/>
        <end position="389"/>
    </location>
</feature>
<evidence type="ECO:0000256" key="5">
    <source>
        <dbReference type="SAM" id="MobiDB-lite"/>
    </source>
</evidence>
<keyword evidence="3 6" id="KW-1133">Transmembrane helix</keyword>
<comment type="caution">
    <text evidence="8">The sequence shown here is derived from an EMBL/GenBank/DDBJ whole genome shotgun (WGS) entry which is preliminary data.</text>
</comment>
<sequence length="477" mass="50590">MSSGGGIPARLDRLPWSAWHWRVVFALGIAWVLDGLEVTIVGSLGSALERPDTLGLSATQVGWTASLYVGGAVLGALLFGRMADALGRKRLFMLTLMVYMVATVATAFTSHFATFALCRFLTGVGIGGEYAAINSAIDELIPARVRGRVNLAINGSFWIGAALGAALSLVLLDARVLGPQDGWRAAFLMGALLGVAVLLVRRHVPESPRWLISHGRADEAERIVADIERRVHAHPPSKPRPAPAPAAATSPPRNTLPTASQVMHVLLRRYPERSAVVLALMVSQAFFYNAIFFTYALVLTHFYAVDAARVGLYIFPFAAGNVLGPLLLGPLFDRIGRRVMITATYALAGIALALTGLGFMNGWLDATTQTLAWSAVFFLASAAASSAYLTVSEVFPLEMRALAISLFYAVGTGMGGFAAPALFGALIDTGSRGNVFAGYLLGAALVLVAAGVTWRWAVDAERKSLEEIAPPLGVVKG</sequence>
<feature type="transmembrane region" description="Helical" evidence="6">
    <location>
        <begin position="149"/>
        <end position="171"/>
    </location>
</feature>
<evidence type="ECO:0000256" key="1">
    <source>
        <dbReference type="ARBA" id="ARBA00004141"/>
    </source>
</evidence>
<feature type="region of interest" description="Disordered" evidence="5">
    <location>
        <begin position="233"/>
        <end position="255"/>
    </location>
</feature>
<comment type="subcellular location">
    <subcellularLocation>
        <location evidence="1">Membrane</location>
        <topology evidence="1">Multi-pass membrane protein</topology>
    </subcellularLocation>
</comment>
<feature type="transmembrane region" description="Helical" evidence="6">
    <location>
        <begin position="61"/>
        <end position="79"/>
    </location>
</feature>
<dbReference type="Gene3D" id="1.20.1250.20">
    <property type="entry name" value="MFS general substrate transporter like domains"/>
    <property type="match status" value="1"/>
</dbReference>
<dbReference type="AlphaFoldDB" id="A0A328YFC3"/>
<evidence type="ECO:0000256" key="4">
    <source>
        <dbReference type="ARBA" id="ARBA00023136"/>
    </source>
</evidence>
<dbReference type="Pfam" id="PF00083">
    <property type="entry name" value="Sugar_tr"/>
    <property type="match status" value="1"/>
</dbReference>
<feature type="transmembrane region" description="Helical" evidence="6">
    <location>
        <begin position="114"/>
        <end position="137"/>
    </location>
</feature>
<dbReference type="PANTHER" id="PTHR23508">
    <property type="entry name" value="CARBOXYLIC ACID TRANSPORTER PROTEIN HOMOLOG"/>
    <property type="match status" value="1"/>
</dbReference>
<evidence type="ECO:0000313" key="9">
    <source>
        <dbReference type="Proteomes" id="UP000248856"/>
    </source>
</evidence>
<dbReference type="InterPro" id="IPR005828">
    <property type="entry name" value="MFS_sugar_transport-like"/>
</dbReference>
<keyword evidence="4 6" id="KW-0472">Membrane</keyword>
<accession>A0A328YFC3</accession>
<dbReference type="RefSeq" id="WP_111882810.1">
    <property type="nucleotide sequence ID" value="NZ_CBCSGC010000301.1"/>
</dbReference>
<dbReference type="CDD" id="cd17316">
    <property type="entry name" value="MFS_SV2_like"/>
    <property type="match status" value="1"/>
</dbReference>
<name>A0A328YFC3_9BURK</name>
<evidence type="ECO:0000259" key="7">
    <source>
        <dbReference type="PROSITE" id="PS50850"/>
    </source>
</evidence>
<evidence type="ECO:0000313" key="8">
    <source>
        <dbReference type="EMBL" id="RAR70722.1"/>
    </source>
</evidence>
<evidence type="ECO:0000256" key="6">
    <source>
        <dbReference type="SAM" id="Phobius"/>
    </source>
</evidence>
<dbReference type="PROSITE" id="PS50850">
    <property type="entry name" value="MFS"/>
    <property type="match status" value="1"/>
</dbReference>